<reference evidence="2 3" key="1">
    <citation type="submission" date="2014-08" db="EMBL/GenBank/DDBJ databases">
        <authorList>
            <person name="Moulin Lionel"/>
        </authorList>
    </citation>
    <scope>NUCLEOTIDE SEQUENCE [LARGE SCALE GENOMIC DNA]</scope>
</reference>
<proteinExistence type="predicted"/>
<protein>
    <submittedName>
        <fullName evidence="2">Uncharacterized protein</fullName>
    </submittedName>
</protein>
<name>A0A090GT54_MESPL</name>
<gene>
    <name evidence="2" type="ORF">MPL3365_140255</name>
</gene>
<feature type="compositionally biased region" description="Polar residues" evidence="1">
    <location>
        <begin position="26"/>
        <end position="39"/>
    </location>
</feature>
<evidence type="ECO:0000313" key="2">
    <source>
        <dbReference type="EMBL" id="CDX52154.1"/>
    </source>
</evidence>
<feature type="region of interest" description="Disordered" evidence="1">
    <location>
        <begin position="19"/>
        <end position="39"/>
    </location>
</feature>
<dbReference type="EMBL" id="CCNE01000006">
    <property type="protein sequence ID" value="CDX52154.1"/>
    <property type="molecule type" value="Genomic_DNA"/>
</dbReference>
<accession>A0A090GT54</accession>
<evidence type="ECO:0000313" key="3">
    <source>
        <dbReference type="Proteomes" id="UP000046122"/>
    </source>
</evidence>
<dbReference type="Proteomes" id="UP000046122">
    <property type="component" value="Unassembled WGS sequence"/>
</dbReference>
<dbReference type="AlphaFoldDB" id="A0A090GT54"/>
<organism evidence="2 3">
    <name type="scientific">Mesorhizobium plurifarium</name>
    <dbReference type="NCBI Taxonomy" id="69974"/>
    <lineage>
        <taxon>Bacteria</taxon>
        <taxon>Pseudomonadati</taxon>
        <taxon>Pseudomonadota</taxon>
        <taxon>Alphaproteobacteria</taxon>
        <taxon>Hyphomicrobiales</taxon>
        <taxon>Phyllobacteriaceae</taxon>
        <taxon>Mesorhizobium</taxon>
    </lineage>
</organism>
<sequence length="39" mass="4278">MRKGGNLFLFIFRDELLQGPGRAGKQSKSLSNANEGRIA</sequence>
<evidence type="ECO:0000256" key="1">
    <source>
        <dbReference type="SAM" id="MobiDB-lite"/>
    </source>
</evidence>